<feature type="transmembrane region" description="Helical" evidence="7">
    <location>
        <begin position="436"/>
        <end position="454"/>
    </location>
</feature>
<dbReference type="PANTHER" id="PTHR46825:SF11">
    <property type="entry name" value="PENICILLIN-BINDING PROTEIN 4"/>
    <property type="match status" value="1"/>
</dbReference>
<reference evidence="10 11" key="1">
    <citation type="submission" date="2019-03" db="EMBL/GenBank/DDBJ databases">
        <title>Genomic Encyclopedia of Type Strains, Phase IV (KMG-IV): sequencing the most valuable type-strain genomes for metagenomic binning, comparative biology and taxonomic classification.</title>
        <authorList>
            <person name="Goeker M."/>
        </authorList>
    </citation>
    <scope>NUCLEOTIDE SEQUENCE [LARGE SCALE GENOMIC DNA]</scope>
    <source>
        <strain evidence="10 11">DSM 45707</strain>
    </source>
</reference>
<dbReference type="Pfam" id="PF00664">
    <property type="entry name" value="ABC_membrane"/>
    <property type="match status" value="1"/>
</dbReference>
<dbReference type="SMART" id="SM00382">
    <property type="entry name" value="AAA"/>
    <property type="match status" value="1"/>
</dbReference>
<dbReference type="Gene3D" id="3.40.710.10">
    <property type="entry name" value="DD-peptidase/beta-lactamase superfamily"/>
    <property type="match status" value="1"/>
</dbReference>
<dbReference type="NCBIfam" id="TIGR01194">
    <property type="entry name" value="cyc_pep_trnsptr"/>
    <property type="match status" value="1"/>
</dbReference>
<dbReference type="SUPFAM" id="SSF90123">
    <property type="entry name" value="ABC transporter transmembrane region"/>
    <property type="match status" value="1"/>
</dbReference>
<dbReference type="PROSITE" id="PS50929">
    <property type="entry name" value="ABC_TM1F"/>
    <property type="match status" value="1"/>
</dbReference>
<dbReference type="InterPro" id="IPR036640">
    <property type="entry name" value="ABC1_TM_sf"/>
</dbReference>
<keyword evidence="2 7" id="KW-0812">Transmembrane</keyword>
<dbReference type="GO" id="GO:0140359">
    <property type="term" value="F:ABC-type transporter activity"/>
    <property type="evidence" value="ECO:0007669"/>
    <property type="project" value="InterPro"/>
</dbReference>
<protein>
    <submittedName>
        <fullName evidence="10">Cyclic peptide transporter</fullName>
    </submittedName>
</protein>
<evidence type="ECO:0000256" key="1">
    <source>
        <dbReference type="ARBA" id="ARBA00004651"/>
    </source>
</evidence>
<dbReference type="Pfam" id="PF00144">
    <property type="entry name" value="Beta-lactamase"/>
    <property type="match status" value="1"/>
</dbReference>
<gene>
    <name evidence="10" type="ORF">EDD58_101659</name>
</gene>
<evidence type="ECO:0000256" key="7">
    <source>
        <dbReference type="SAM" id="Phobius"/>
    </source>
</evidence>
<sequence>MIRVKNILLILMVILQLQLIPTGVEASSNTKGLPSNYEEQVEALIHKQMADGKIPGLSVVIVKGDQAIYKKGFGYSDLESKKPMTNQTLFEIGSNSKAFTAVAVYDLVEKGFIQLNDPVHKYLPWFQMKYIGEYRGQKVNGPVDITIEQLLHHTSGIPFNSIGKIPAATDDGALEKTVRALLNQELASYPGEEFSYATINYDILGLVIQKVSNQSFESYMEEHILKPLQLQHTYLFRSEAAQHDLSKGYKIGFLRPMEFDAPMYRGNTPAGYFISNAEDMEKWLQIQLGTYTLKDAEQKSIENTHVPNRLVAPSPDGSSYAGGWQVYQKGTGELSHEGSNPNFSSFIAFRPQEELGVAVMANLNSTHTTTIGQGIIDLMQGDPLAENTGDMYKSIDAASFTVILLLIPFICITLYFIILTLVQIIKKKRRLEKNPAKYISVSLASLAFLLVLGYCLYKVPSVFFDGLSWDFVNVWAPISLIIAVGTVFLAAVLFCFYLSLVFMFPHHKGRDLFLLISLSITSGFGNAFIIFIINEALNRTGQSGESLFLYFALGIIIYVVAQKLVRTKLITLTNNLIYEIRIDLLDKILHSPYEKVEQMETGVVQTTLNNDTEAISNHAASLITGLTDSITLLCCLVYLGIINVYGLLVSIVVILVAAGLYYVVGNSADKLWEQTRSIQNVFFKYINDLIGGYKELSMNQSKRDHFRADMKESCHSYKSKRIQGGLKFANVFIIGELLFTLVIGAVTFLFPILFLEVESQSLKSYVFVFLYMTGPIHSILNSIPHAVQMKISWKRIQGFVKHLTDFEVDHEKTKSTPHCKDELTIELKGVEYAYHNEHGESFSVGPLDCQFQLGEIVFVTGGNGSGKSTLAKLITGLYSCGKGEILINNQKIRPDELGELYSVIFSDYYLFHKIYGVDCDAKAEEIEQYLKILRIDQKLQIENGEFSTTKLSTGQRKRLALLISYLEDKPIYLFDEWAADQDPEYREFFYMNLLPRFKEKGKCVIAITHDDRYFHLADRVIKMERGKIIEEKQANMIS</sequence>
<accession>A0A4R3LBA9</accession>
<comment type="subcellular location">
    <subcellularLocation>
        <location evidence="1">Cell membrane</location>
        <topology evidence="1">Multi-pass membrane protein</topology>
    </subcellularLocation>
</comment>
<dbReference type="Pfam" id="PF00005">
    <property type="entry name" value="ABC_tran"/>
    <property type="match status" value="1"/>
</dbReference>
<dbReference type="SUPFAM" id="SSF56601">
    <property type="entry name" value="beta-lactamase/transpeptidase-like"/>
    <property type="match status" value="1"/>
</dbReference>
<dbReference type="PANTHER" id="PTHR46825">
    <property type="entry name" value="D-ALANYL-D-ALANINE-CARBOXYPEPTIDASE/ENDOPEPTIDASE AMPH"/>
    <property type="match status" value="1"/>
</dbReference>
<evidence type="ECO:0000256" key="5">
    <source>
        <dbReference type="ARBA" id="ARBA00022989"/>
    </source>
</evidence>
<dbReference type="GO" id="GO:1904680">
    <property type="term" value="F:peptide transmembrane transporter activity"/>
    <property type="evidence" value="ECO:0007669"/>
    <property type="project" value="InterPro"/>
</dbReference>
<dbReference type="Gene3D" id="3.40.50.300">
    <property type="entry name" value="P-loop containing nucleotide triphosphate hydrolases"/>
    <property type="match status" value="1"/>
</dbReference>
<evidence type="ECO:0000259" key="8">
    <source>
        <dbReference type="PROSITE" id="PS50893"/>
    </source>
</evidence>
<evidence type="ECO:0000313" key="10">
    <source>
        <dbReference type="EMBL" id="TCS97012.1"/>
    </source>
</evidence>
<dbReference type="InterPro" id="IPR001466">
    <property type="entry name" value="Beta-lactam-related"/>
</dbReference>
<dbReference type="GO" id="GO:0016887">
    <property type="term" value="F:ATP hydrolysis activity"/>
    <property type="evidence" value="ECO:0007669"/>
    <property type="project" value="InterPro"/>
</dbReference>
<feature type="transmembrane region" description="Helical" evidence="7">
    <location>
        <begin position="765"/>
        <end position="787"/>
    </location>
</feature>
<comment type="caution">
    <text evidence="10">The sequence shown here is derived from an EMBL/GenBank/DDBJ whole genome shotgun (WGS) entry which is preliminary data.</text>
</comment>
<dbReference type="GO" id="GO:0005524">
    <property type="term" value="F:ATP binding"/>
    <property type="evidence" value="ECO:0007669"/>
    <property type="project" value="UniProtKB-KW"/>
</dbReference>
<feature type="transmembrane region" description="Helical" evidence="7">
    <location>
        <begin position="400"/>
        <end position="424"/>
    </location>
</feature>
<dbReference type="InterPro" id="IPR011527">
    <property type="entry name" value="ABC1_TM_dom"/>
</dbReference>
<keyword evidence="4" id="KW-0067">ATP-binding</keyword>
<dbReference type="OrthoDB" id="846150at2"/>
<feature type="transmembrane region" description="Helical" evidence="7">
    <location>
        <begin position="512"/>
        <end position="534"/>
    </location>
</feature>
<evidence type="ECO:0000259" key="9">
    <source>
        <dbReference type="PROSITE" id="PS50929"/>
    </source>
</evidence>
<dbReference type="EMBL" id="SMAG01000001">
    <property type="protein sequence ID" value="TCS97012.1"/>
    <property type="molecule type" value="Genomic_DNA"/>
</dbReference>
<dbReference type="SUPFAM" id="SSF52540">
    <property type="entry name" value="P-loop containing nucleoside triphosphate hydrolases"/>
    <property type="match status" value="1"/>
</dbReference>
<feature type="domain" description="ABC transporter" evidence="8">
    <location>
        <begin position="825"/>
        <end position="1037"/>
    </location>
</feature>
<dbReference type="AlphaFoldDB" id="A0A4R3LBA9"/>
<feature type="transmembrane region" description="Helical" evidence="7">
    <location>
        <begin position="546"/>
        <end position="565"/>
    </location>
</feature>
<feature type="transmembrane region" description="Helical" evidence="7">
    <location>
        <begin position="619"/>
        <end position="639"/>
    </location>
</feature>
<dbReference type="InterPro" id="IPR012338">
    <property type="entry name" value="Beta-lactam/transpept-like"/>
</dbReference>
<keyword evidence="3" id="KW-0547">Nucleotide-binding</keyword>
<dbReference type="InterPro" id="IPR003439">
    <property type="entry name" value="ABC_transporter-like_ATP-bd"/>
</dbReference>
<evidence type="ECO:0000313" key="11">
    <source>
        <dbReference type="Proteomes" id="UP000294937"/>
    </source>
</evidence>
<evidence type="ECO:0000256" key="3">
    <source>
        <dbReference type="ARBA" id="ARBA00022741"/>
    </source>
</evidence>
<keyword evidence="6 7" id="KW-0472">Membrane</keyword>
<dbReference type="InterPro" id="IPR050491">
    <property type="entry name" value="AmpC-like"/>
</dbReference>
<evidence type="ECO:0000256" key="6">
    <source>
        <dbReference type="ARBA" id="ARBA00023136"/>
    </source>
</evidence>
<evidence type="ECO:0000256" key="2">
    <source>
        <dbReference type="ARBA" id="ARBA00022692"/>
    </source>
</evidence>
<dbReference type="GO" id="GO:0015833">
    <property type="term" value="P:peptide transport"/>
    <property type="evidence" value="ECO:0007669"/>
    <property type="project" value="InterPro"/>
</dbReference>
<organism evidence="10 11">
    <name type="scientific">Hazenella coriacea</name>
    <dbReference type="NCBI Taxonomy" id="1179467"/>
    <lineage>
        <taxon>Bacteria</taxon>
        <taxon>Bacillati</taxon>
        <taxon>Bacillota</taxon>
        <taxon>Bacilli</taxon>
        <taxon>Bacillales</taxon>
        <taxon>Thermoactinomycetaceae</taxon>
        <taxon>Hazenella</taxon>
    </lineage>
</organism>
<keyword evidence="11" id="KW-1185">Reference proteome</keyword>
<dbReference type="Proteomes" id="UP000294937">
    <property type="component" value="Unassembled WGS sequence"/>
</dbReference>
<dbReference type="GO" id="GO:0005886">
    <property type="term" value="C:plasma membrane"/>
    <property type="evidence" value="ECO:0007669"/>
    <property type="project" value="UniProtKB-SubCell"/>
</dbReference>
<dbReference type="InterPro" id="IPR005898">
    <property type="entry name" value="Cyc_pep_transpt_SyrD/YojI"/>
</dbReference>
<feature type="transmembrane region" description="Helical" evidence="7">
    <location>
        <begin position="474"/>
        <end position="500"/>
    </location>
</feature>
<dbReference type="RefSeq" id="WP_131923374.1">
    <property type="nucleotide sequence ID" value="NZ_SMAG01000001.1"/>
</dbReference>
<dbReference type="InterPro" id="IPR003593">
    <property type="entry name" value="AAA+_ATPase"/>
</dbReference>
<feature type="domain" description="ABC transmembrane type-1" evidence="9">
    <location>
        <begin position="512"/>
        <end position="788"/>
    </location>
</feature>
<evidence type="ECO:0000256" key="4">
    <source>
        <dbReference type="ARBA" id="ARBA00022840"/>
    </source>
</evidence>
<name>A0A4R3LBA9_9BACL</name>
<dbReference type="PROSITE" id="PS50893">
    <property type="entry name" value="ABC_TRANSPORTER_2"/>
    <property type="match status" value="1"/>
</dbReference>
<feature type="transmembrane region" description="Helical" evidence="7">
    <location>
        <begin position="645"/>
        <end position="664"/>
    </location>
</feature>
<dbReference type="Gene3D" id="1.20.1560.10">
    <property type="entry name" value="ABC transporter type 1, transmembrane domain"/>
    <property type="match status" value="1"/>
</dbReference>
<feature type="transmembrane region" description="Helical" evidence="7">
    <location>
        <begin position="728"/>
        <end position="753"/>
    </location>
</feature>
<proteinExistence type="predicted"/>
<keyword evidence="5 7" id="KW-1133">Transmembrane helix</keyword>
<dbReference type="InterPro" id="IPR027417">
    <property type="entry name" value="P-loop_NTPase"/>
</dbReference>